<accession>A0A3P7LHM6</accession>
<feature type="non-terminal residue" evidence="1">
    <location>
        <position position="83"/>
    </location>
</feature>
<dbReference type="Proteomes" id="UP000281553">
    <property type="component" value="Unassembled WGS sequence"/>
</dbReference>
<dbReference type="EMBL" id="UYRU01048623">
    <property type="protein sequence ID" value="VDN10183.1"/>
    <property type="molecule type" value="Genomic_DNA"/>
</dbReference>
<gene>
    <name evidence="1" type="ORF">DILT_LOCUS6014</name>
</gene>
<organism evidence="1 2">
    <name type="scientific">Dibothriocephalus latus</name>
    <name type="common">Fish tapeworm</name>
    <name type="synonym">Diphyllobothrium latum</name>
    <dbReference type="NCBI Taxonomy" id="60516"/>
    <lineage>
        <taxon>Eukaryota</taxon>
        <taxon>Metazoa</taxon>
        <taxon>Spiralia</taxon>
        <taxon>Lophotrochozoa</taxon>
        <taxon>Platyhelminthes</taxon>
        <taxon>Cestoda</taxon>
        <taxon>Eucestoda</taxon>
        <taxon>Diphyllobothriidea</taxon>
        <taxon>Diphyllobothriidae</taxon>
        <taxon>Dibothriocephalus</taxon>
    </lineage>
</organism>
<reference evidence="1 2" key="1">
    <citation type="submission" date="2018-11" db="EMBL/GenBank/DDBJ databases">
        <authorList>
            <consortium name="Pathogen Informatics"/>
        </authorList>
    </citation>
    <scope>NUCLEOTIDE SEQUENCE [LARGE SCALE GENOMIC DNA]</scope>
</reference>
<sequence length="83" mass="9442">MEWTFVIWTSSGTAVSWASFHWNQSSSAALSPRISLLASPMPFKRTLKKPLKWPTCMTSFCHCQTLMRHRLLKVVEACLVAKS</sequence>
<keyword evidence="2" id="KW-1185">Reference proteome</keyword>
<proteinExistence type="predicted"/>
<evidence type="ECO:0000313" key="1">
    <source>
        <dbReference type="EMBL" id="VDN10183.1"/>
    </source>
</evidence>
<name>A0A3P7LHM6_DIBLA</name>
<protein>
    <submittedName>
        <fullName evidence="1">Uncharacterized protein</fullName>
    </submittedName>
</protein>
<dbReference type="AlphaFoldDB" id="A0A3P7LHM6"/>
<evidence type="ECO:0000313" key="2">
    <source>
        <dbReference type="Proteomes" id="UP000281553"/>
    </source>
</evidence>